<keyword evidence="22" id="KW-1185">Reference proteome</keyword>
<keyword evidence="14" id="KW-0289">Folate biosynthesis</keyword>
<keyword evidence="10" id="KW-0479">Metal-binding</keyword>
<organism evidence="21 22">
    <name type="scientific">Actinomycetospora cinnamomea</name>
    <dbReference type="NCBI Taxonomy" id="663609"/>
    <lineage>
        <taxon>Bacteria</taxon>
        <taxon>Bacillati</taxon>
        <taxon>Actinomycetota</taxon>
        <taxon>Actinomycetes</taxon>
        <taxon>Pseudonocardiales</taxon>
        <taxon>Pseudonocardiaceae</taxon>
        <taxon>Actinomycetospora</taxon>
    </lineage>
</organism>
<dbReference type="Pfam" id="PF02875">
    <property type="entry name" value="Mur_ligase_C"/>
    <property type="match status" value="1"/>
</dbReference>
<keyword evidence="11" id="KW-0547">Nucleotide-binding</keyword>
<comment type="pathway">
    <text evidence="3">Cofactor biosynthesis; tetrahydrofolylpolyglutamate biosynthesis.</text>
</comment>
<dbReference type="SUPFAM" id="SSF53244">
    <property type="entry name" value="MurD-like peptide ligases, peptide-binding domain"/>
    <property type="match status" value="1"/>
</dbReference>
<feature type="domain" description="Mur ligase C-terminal" evidence="19">
    <location>
        <begin position="381"/>
        <end position="495"/>
    </location>
</feature>
<dbReference type="InterPro" id="IPR004101">
    <property type="entry name" value="Mur_ligase_C"/>
</dbReference>
<evidence type="ECO:0000259" key="19">
    <source>
        <dbReference type="Pfam" id="PF02875"/>
    </source>
</evidence>
<evidence type="ECO:0000256" key="15">
    <source>
        <dbReference type="ARBA" id="ARBA00030592"/>
    </source>
</evidence>
<dbReference type="NCBIfam" id="NF047860">
    <property type="entry name" value="Tet-DihydfolSynFolCMyb"/>
    <property type="match status" value="1"/>
</dbReference>
<comment type="subunit">
    <text evidence="5">Monomer.</text>
</comment>
<evidence type="ECO:0000256" key="3">
    <source>
        <dbReference type="ARBA" id="ARBA00005150"/>
    </source>
</evidence>
<evidence type="ECO:0000259" key="20">
    <source>
        <dbReference type="Pfam" id="PF08245"/>
    </source>
</evidence>
<gene>
    <name evidence="21" type="ORF">C8D89_11670</name>
</gene>
<evidence type="ECO:0000256" key="12">
    <source>
        <dbReference type="ARBA" id="ARBA00022840"/>
    </source>
</evidence>
<evidence type="ECO:0000256" key="6">
    <source>
        <dbReference type="ARBA" id="ARBA00013023"/>
    </source>
</evidence>
<keyword evidence="12" id="KW-0067">ATP-binding</keyword>
<evidence type="ECO:0000256" key="1">
    <source>
        <dbReference type="ARBA" id="ARBA00001946"/>
    </source>
</evidence>
<accession>A0A2U1EYF2</accession>
<dbReference type="NCBIfam" id="TIGR01499">
    <property type="entry name" value="folC"/>
    <property type="match status" value="1"/>
</dbReference>
<dbReference type="EC" id="6.3.2.17" evidence="7"/>
<protein>
    <recommendedName>
        <fullName evidence="8">Dihydrofolate synthase/folylpolyglutamate synthase</fullName>
        <ecNumber evidence="6">6.3.2.12</ecNumber>
        <ecNumber evidence="7">6.3.2.17</ecNumber>
    </recommendedName>
    <alternativeName>
        <fullName evidence="15">Tetrahydrofolylpolyglutamate synthase</fullName>
    </alternativeName>
</protein>
<dbReference type="RefSeq" id="WP_116710499.1">
    <property type="nucleotide sequence ID" value="NZ_QEKW01000016.1"/>
</dbReference>
<dbReference type="InterPro" id="IPR013221">
    <property type="entry name" value="Mur_ligase_cen"/>
</dbReference>
<dbReference type="InterPro" id="IPR036565">
    <property type="entry name" value="Mur-like_cat_sf"/>
</dbReference>
<evidence type="ECO:0000256" key="8">
    <source>
        <dbReference type="ARBA" id="ARBA00019357"/>
    </source>
</evidence>
<dbReference type="AlphaFoldDB" id="A0A2U1EYF2"/>
<comment type="pathway">
    <text evidence="2">Cofactor biosynthesis; tetrahydrofolate biosynthesis; 7,8-dihydrofolate from 2-amino-4-hydroxy-6-hydroxymethyl-7,8-dihydropteridine diphosphate and 4-aminobenzoate: step 2/2.</text>
</comment>
<dbReference type="Gene3D" id="3.90.190.20">
    <property type="entry name" value="Mur ligase, C-terminal domain"/>
    <property type="match status" value="1"/>
</dbReference>
<evidence type="ECO:0000256" key="16">
    <source>
        <dbReference type="ARBA" id="ARBA00047493"/>
    </source>
</evidence>
<feature type="region of interest" description="Disordered" evidence="18">
    <location>
        <begin position="1"/>
        <end position="70"/>
    </location>
</feature>
<dbReference type="Proteomes" id="UP000245639">
    <property type="component" value="Unassembled WGS sequence"/>
</dbReference>
<feature type="domain" description="Mur ligase central" evidence="20">
    <location>
        <begin position="210"/>
        <end position="352"/>
    </location>
</feature>
<dbReference type="Gene3D" id="3.40.1190.10">
    <property type="entry name" value="Mur-like, catalytic domain"/>
    <property type="match status" value="1"/>
</dbReference>
<dbReference type="PANTHER" id="PTHR11136">
    <property type="entry name" value="FOLYLPOLYGLUTAMATE SYNTHASE-RELATED"/>
    <property type="match status" value="1"/>
</dbReference>
<evidence type="ECO:0000256" key="13">
    <source>
        <dbReference type="ARBA" id="ARBA00022842"/>
    </source>
</evidence>
<evidence type="ECO:0000256" key="7">
    <source>
        <dbReference type="ARBA" id="ARBA00013025"/>
    </source>
</evidence>
<evidence type="ECO:0000256" key="17">
    <source>
        <dbReference type="ARBA" id="ARBA00049161"/>
    </source>
</evidence>
<dbReference type="Pfam" id="PF08245">
    <property type="entry name" value="Mur_ligase_M"/>
    <property type="match status" value="1"/>
</dbReference>
<dbReference type="GO" id="GO:0005737">
    <property type="term" value="C:cytoplasm"/>
    <property type="evidence" value="ECO:0007669"/>
    <property type="project" value="TreeGrafter"/>
</dbReference>
<dbReference type="EC" id="6.3.2.12" evidence="6"/>
<dbReference type="SUPFAM" id="SSF53623">
    <property type="entry name" value="MurD-like peptide ligases, catalytic domain"/>
    <property type="match status" value="1"/>
</dbReference>
<dbReference type="EMBL" id="QEKW01000016">
    <property type="protein sequence ID" value="PVZ04964.1"/>
    <property type="molecule type" value="Genomic_DNA"/>
</dbReference>
<dbReference type="GO" id="GO:0046656">
    <property type="term" value="P:folic acid biosynthetic process"/>
    <property type="evidence" value="ECO:0007669"/>
    <property type="project" value="UniProtKB-KW"/>
</dbReference>
<evidence type="ECO:0000313" key="21">
    <source>
        <dbReference type="EMBL" id="PVZ04964.1"/>
    </source>
</evidence>
<dbReference type="GO" id="GO:0046872">
    <property type="term" value="F:metal ion binding"/>
    <property type="evidence" value="ECO:0007669"/>
    <property type="project" value="UniProtKB-KW"/>
</dbReference>
<dbReference type="OrthoDB" id="9809356at2"/>
<sequence length="527" mass="54742">MTSDDRWGRVSADQDASGDADADELAQLLAMAGGADDTGSGPGGGALADALSQGVTTGPSDDVPGREADDAESLAALRAVEADLDQRWPETRIEPSLERIRALVEVLGDPQRSYPVIHVAGTNGKSSVTRMIDALLTRIGPRTGRFTSPHLQRATERIALDGVPISARRYVELYTELAPYLGIVDRAQEKSAQGEGPKLSKFEVLTGMAFAAFADAPVDVAVLEVGLGGSWDATNVADATIAAITPIDVDHVNYLGPELGGIAAEKAGVIKEGSVALMAQQDPAAAKVLLERAVEVGAEVARSGLEFGVLGREVAVGGQQLRLQGLGGEYDDIYLPLFGEHQAANASLALASVEAFFGAGASRKLDIDAVRDAFASVRVPGRLERLRSAPTVVVDAAHNPHGARAAAKAVREEFSFRRLVGVVAILRDKDAEGILSALEPVLDEVVITAVSSPRAMDPDELGSLAVGFFGADRVVVETRMDAALETAIGLAEETDDADTPVAGAGVLVVGSVVAAGEARTLLGREPA</sequence>
<dbReference type="GO" id="GO:0004326">
    <property type="term" value="F:tetrahydrofolylpolyglutamate synthase activity"/>
    <property type="evidence" value="ECO:0007669"/>
    <property type="project" value="UniProtKB-EC"/>
</dbReference>
<feature type="compositionally biased region" description="Low complexity" evidence="18">
    <location>
        <begin position="25"/>
        <end position="39"/>
    </location>
</feature>
<evidence type="ECO:0000256" key="14">
    <source>
        <dbReference type="ARBA" id="ARBA00022909"/>
    </source>
</evidence>
<proteinExistence type="inferred from homology"/>
<dbReference type="GO" id="GO:0005524">
    <property type="term" value="F:ATP binding"/>
    <property type="evidence" value="ECO:0007669"/>
    <property type="project" value="UniProtKB-KW"/>
</dbReference>
<keyword evidence="13" id="KW-0460">Magnesium</keyword>
<evidence type="ECO:0000313" key="22">
    <source>
        <dbReference type="Proteomes" id="UP000245639"/>
    </source>
</evidence>
<evidence type="ECO:0000256" key="4">
    <source>
        <dbReference type="ARBA" id="ARBA00008276"/>
    </source>
</evidence>
<evidence type="ECO:0000256" key="11">
    <source>
        <dbReference type="ARBA" id="ARBA00022741"/>
    </source>
</evidence>
<comment type="catalytic activity">
    <reaction evidence="16">
        <text>(6S)-5,6,7,8-tetrahydrofolyl-(gamma-L-Glu)(n) + L-glutamate + ATP = (6S)-5,6,7,8-tetrahydrofolyl-(gamma-L-Glu)(n+1) + ADP + phosphate + H(+)</text>
        <dbReference type="Rhea" id="RHEA:10580"/>
        <dbReference type="Rhea" id="RHEA-COMP:14738"/>
        <dbReference type="Rhea" id="RHEA-COMP:14740"/>
        <dbReference type="ChEBI" id="CHEBI:15378"/>
        <dbReference type="ChEBI" id="CHEBI:29985"/>
        <dbReference type="ChEBI" id="CHEBI:30616"/>
        <dbReference type="ChEBI" id="CHEBI:43474"/>
        <dbReference type="ChEBI" id="CHEBI:141005"/>
        <dbReference type="ChEBI" id="CHEBI:456216"/>
        <dbReference type="EC" id="6.3.2.17"/>
    </reaction>
</comment>
<dbReference type="GO" id="GO:0008841">
    <property type="term" value="F:dihydrofolate synthase activity"/>
    <property type="evidence" value="ECO:0007669"/>
    <property type="project" value="UniProtKB-EC"/>
</dbReference>
<dbReference type="InterPro" id="IPR001645">
    <property type="entry name" value="Folylpolyglutamate_synth"/>
</dbReference>
<reference evidence="21 22" key="1">
    <citation type="submission" date="2018-04" db="EMBL/GenBank/DDBJ databases">
        <title>Genomic Encyclopedia of Type Strains, Phase IV (KMG-IV): sequencing the most valuable type-strain genomes for metagenomic binning, comparative biology and taxonomic classification.</title>
        <authorList>
            <person name="Goeker M."/>
        </authorList>
    </citation>
    <scope>NUCLEOTIDE SEQUENCE [LARGE SCALE GENOMIC DNA]</scope>
    <source>
        <strain evidence="21 22">DSM 45771</strain>
    </source>
</reference>
<comment type="caution">
    <text evidence="21">The sequence shown here is derived from an EMBL/GenBank/DDBJ whole genome shotgun (WGS) entry which is preliminary data.</text>
</comment>
<dbReference type="InterPro" id="IPR036615">
    <property type="entry name" value="Mur_ligase_C_dom_sf"/>
</dbReference>
<comment type="cofactor">
    <cofactor evidence="1">
        <name>Mg(2+)</name>
        <dbReference type="ChEBI" id="CHEBI:18420"/>
    </cofactor>
</comment>
<comment type="catalytic activity">
    <reaction evidence="17">
        <text>7,8-dihydropteroate + L-glutamate + ATP = 7,8-dihydrofolate + ADP + phosphate + H(+)</text>
        <dbReference type="Rhea" id="RHEA:23584"/>
        <dbReference type="ChEBI" id="CHEBI:15378"/>
        <dbReference type="ChEBI" id="CHEBI:17839"/>
        <dbReference type="ChEBI" id="CHEBI:29985"/>
        <dbReference type="ChEBI" id="CHEBI:30616"/>
        <dbReference type="ChEBI" id="CHEBI:43474"/>
        <dbReference type="ChEBI" id="CHEBI:57451"/>
        <dbReference type="ChEBI" id="CHEBI:456216"/>
        <dbReference type="EC" id="6.3.2.12"/>
    </reaction>
</comment>
<evidence type="ECO:0000256" key="9">
    <source>
        <dbReference type="ARBA" id="ARBA00022598"/>
    </source>
</evidence>
<evidence type="ECO:0000256" key="5">
    <source>
        <dbReference type="ARBA" id="ARBA00011245"/>
    </source>
</evidence>
<keyword evidence="9" id="KW-0436">Ligase</keyword>
<dbReference type="PANTHER" id="PTHR11136:SF0">
    <property type="entry name" value="DIHYDROFOLATE SYNTHETASE-RELATED"/>
    <property type="match status" value="1"/>
</dbReference>
<comment type="similarity">
    <text evidence="4">Belongs to the folylpolyglutamate synthase family.</text>
</comment>
<dbReference type="FunFam" id="3.40.1190.10:FF:000004">
    <property type="entry name" value="Dihydrofolate synthase/folylpolyglutamate synthase"/>
    <property type="match status" value="1"/>
</dbReference>
<evidence type="ECO:0000256" key="18">
    <source>
        <dbReference type="SAM" id="MobiDB-lite"/>
    </source>
</evidence>
<evidence type="ECO:0000256" key="10">
    <source>
        <dbReference type="ARBA" id="ARBA00022723"/>
    </source>
</evidence>
<evidence type="ECO:0000256" key="2">
    <source>
        <dbReference type="ARBA" id="ARBA00004799"/>
    </source>
</evidence>
<name>A0A2U1EYF2_9PSEU</name>